<dbReference type="InterPro" id="IPR028082">
    <property type="entry name" value="Peripla_BP_I"/>
</dbReference>
<evidence type="ECO:0000313" key="1">
    <source>
        <dbReference type="EMBL" id="CAI5440512.1"/>
    </source>
</evidence>
<keyword evidence="2" id="KW-1185">Reference proteome</keyword>
<dbReference type="EMBL" id="CANHGI010000001">
    <property type="protein sequence ID" value="CAI5440512.1"/>
    <property type="molecule type" value="Genomic_DNA"/>
</dbReference>
<accession>A0A9P1MUU4</accession>
<name>A0A9P1MUU4_9PELO</name>
<protein>
    <recommendedName>
        <fullName evidence="3">Receptor ligand binding region domain-containing protein</fullName>
    </recommendedName>
</protein>
<proteinExistence type="predicted"/>
<gene>
    <name evidence="1" type="ORF">CAMP_LOCUS3149</name>
</gene>
<dbReference type="OrthoDB" id="5852027at2759"/>
<dbReference type="Gene3D" id="3.40.50.2300">
    <property type="match status" value="2"/>
</dbReference>
<organism evidence="1 2">
    <name type="scientific">Caenorhabditis angaria</name>
    <dbReference type="NCBI Taxonomy" id="860376"/>
    <lineage>
        <taxon>Eukaryota</taxon>
        <taxon>Metazoa</taxon>
        <taxon>Ecdysozoa</taxon>
        <taxon>Nematoda</taxon>
        <taxon>Chromadorea</taxon>
        <taxon>Rhabditida</taxon>
        <taxon>Rhabditina</taxon>
        <taxon>Rhabditomorpha</taxon>
        <taxon>Rhabditoidea</taxon>
        <taxon>Rhabditidae</taxon>
        <taxon>Peloderinae</taxon>
        <taxon>Caenorhabditis</taxon>
    </lineage>
</organism>
<evidence type="ECO:0000313" key="2">
    <source>
        <dbReference type="Proteomes" id="UP001152747"/>
    </source>
</evidence>
<reference evidence="1" key="1">
    <citation type="submission" date="2022-11" db="EMBL/GenBank/DDBJ databases">
        <authorList>
            <person name="Kikuchi T."/>
        </authorList>
    </citation>
    <scope>NUCLEOTIDE SEQUENCE</scope>
    <source>
        <strain evidence="1">PS1010</strain>
    </source>
</reference>
<evidence type="ECO:0008006" key="3">
    <source>
        <dbReference type="Google" id="ProtNLM"/>
    </source>
</evidence>
<comment type="caution">
    <text evidence="1">The sequence shown here is derived from an EMBL/GenBank/DDBJ whole genome shotgun (WGS) entry which is preliminary data.</text>
</comment>
<dbReference type="Proteomes" id="UP001152747">
    <property type="component" value="Unassembled WGS sequence"/>
</dbReference>
<dbReference type="SUPFAM" id="SSF53822">
    <property type="entry name" value="Periplasmic binding protein-like I"/>
    <property type="match status" value="1"/>
</dbReference>
<dbReference type="AlphaFoldDB" id="A0A9P1MUU4"/>
<sequence>MKIPAKNFQQVRKFPAAPSELLPEILPILKFIDPAAELLPYETKPLWRIKQEICNCLALGVSSIILPEQFEGHVAAAAIVQSISNATNIPCFSLHLSPPTRPFTHLHPHLNAKAMAIAAFIKREKWRDVVVVFEEPDELLEVTDMITAGHFDPYSFSSQLVRLKHREDFGVELKHIKNKLGECVGSSEDYCMTFKKLQKKII</sequence>